<organism evidence="2 3">
    <name type="scientific">Olea europaea subsp. europaea</name>
    <dbReference type="NCBI Taxonomy" id="158383"/>
    <lineage>
        <taxon>Eukaryota</taxon>
        <taxon>Viridiplantae</taxon>
        <taxon>Streptophyta</taxon>
        <taxon>Embryophyta</taxon>
        <taxon>Tracheophyta</taxon>
        <taxon>Spermatophyta</taxon>
        <taxon>Magnoliopsida</taxon>
        <taxon>eudicotyledons</taxon>
        <taxon>Gunneridae</taxon>
        <taxon>Pentapetalae</taxon>
        <taxon>asterids</taxon>
        <taxon>lamiids</taxon>
        <taxon>Lamiales</taxon>
        <taxon>Oleaceae</taxon>
        <taxon>Oleeae</taxon>
        <taxon>Olea</taxon>
    </lineage>
</organism>
<dbReference type="AlphaFoldDB" id="A0A8S0QGH7"/>
<evidence type="ECO:0000313" key="2">
    <source>
        <dbReference type="EMBL" id="CAA2964999.1"/>
    </source>
</evidence>
<sequence length="107" mass="12189">MVEPGKILPERKMDMVAAAFYDMLRESKSMIEEIVAKMVALKKEAQPKTQLQETHRSNSHKFHNPSIGNSIKSFMDVRLLGDGFGATHGMMRNNLIWVVSRMQVQVD</sequence>
<dbReference type="OrthoDB" id="20582at2759"/>
<dbReference type="Proteomes" id="UP000594638">
    <property type="component" value="Unassembled WGS sequence"/>
</dbReference>
<reference evidence="2 3" key="1">
    <citation type="submission" date="2019-12" db="EMBL/GenBank/DDBJ databases">
        <authorList>
            <person name="Alioto T."/>
            <person name="Alioto T."/>
            <person name="Gomez Garrido J."/>
        </authorList>
    </citation>
    <scope>NUCLEOTIDE SEQUENCE [LARGE SCALE GENOMIC DNA]</scope>
</reference>
<accession>A0A8S0QGH7</accession>
<feature type="region of interest" description="Disordered" evidence="1">
    <location>
        <begin position="46"/>
        <end position="67"/>
    </location>
</feature>
<dbReference type="EMBL" id="CACTIH010001833">
    <property type="protein sequence ID" value="CAA2964999.1"/>
    <property type="molecule type" value="Genomic_DNA"/>
</dbReference>
<proteinExistence type="predicted"/>
<name>A0A8S0QGH7_OLEEU</name>
<evidence type="ECO:0000313" key="3">
    <source>
        <dbReference type="Proteomes" id="UP000594638"/>
    </source>
</evidence>
<dbReference type="Gramene" id="OE9A113198T1">
    <property type="protein sequence ID" value="OE9A113198C1"/>
    <property type="gene ID" value="OE9A113198"/>
</dbReference>
<evidence type="ECO:0000256" key="1">
    <source>
        <dbReference type="SAM" id="MobiDB-lite"/>
    </source>
</evidence>
<gene>
    <name evidence="2" type="ORF">OLEA9_A113198</name>
</gene>
<keyword evidence="3" id="KW-1185">Reference proteome</keyword>
<protein>
    <submittedName>
        <fullName evidence="2">Uncharacterized protein</fullName>
    </submittedName>
</protein>
<comment type="caution">
    <text evidence="2">The sequence shown here is derived from an EMBL/GenBank/DDBJ whole genome shotgun (WGS) entry which is preliminary data.</text>
</comment>